<dbReference type="Gene3D" id="2.10.290.10">
    <property type="entry name" value="YfgJ-like"/>
    <property type="match status" value="1"/>
</dbReference>
<dbReference type="InterPro" id="IPR013498">
    <property type="entry name" value="Topo_IA_Znf"/>
</dbReference>
<dbReference type="Proteomes" id="UP000298602">
    <property type="component" value="Chromosome"/>
</dbReference>
<dbReference type="GO" id="GO:0005694">
    <property type="term" value="C:chromosome"/>
    <property type="evidence" value="ECO:0007669"/>
    <property type="project" value="InterPro"/>
</dbReference>
<dbReference type="KEGG" id="dax:FDQ92_05850"/>
<feature type="domain" description="InsA N-terminal zinc ribbon" evidence="2">
    <location>
        <begin position="5"/>
        <end position="34"/>
    </location>
</feature>
<evidence type="ECO:0000313" key="4">
    <source>
        <dbReference type="Proteomes" id="UP000298602"/>
    </source>
</evidence>
<dbReference type="GO" id="GO:0006313">
    <property type="term" value="P:DNA transposition"/>
    <property type="evidence" value="ECO:0007669"/>
    <property type="project" value="InterPro"/>
</dbReference>
<protein>
    <submittedName>
        <fullName evidence="3">Insertion element protein</fullName>
    </submittedName>
</protein>
<dbReference type="GO" id="GO:0003677">
    <property type="term" value="F:DNA binding"/>
    <property type="evidence" value="ECO:0007669"/>
    <property type="project" value="InterPro"/>
</dbReference>
<sequence>MKDSLRCPRCQSEALYRYGFTPSGKQRYLCVVCQHQFVEHPARKPPEVRPSCPRCGQPMHVYMRRGGVVRFRCTRYPECRTYLKIRAEVSRS</sequence>
<dbReference type="InterPro" id="IPR024064">
    <property type="entry name" value="FdhE-like_sf"/>
</dbReference>
<dbReference type="RefSeq" id="WP_137423713.1">
    <property type="nucleotide sequence ID" value="NZ_CP040098.1"/>
</dbReference>
<dbReference type="GO" id="GO:0006265">
    <property type="term" value="P:DNA topological change"/>
    <property type="evidence" value="ECO:0007669"/>
    <property type="project" value="InterPro"/>
</dbReference>
<dbReference type="Pfam" id="PF01396">
    <property type="entry name" value="Zn_ribbon_Top1"/>
    <property type="match status" value="1"/>
</dbReference>
<feature type="domain" description="DNA topoisomerase type IA zn finger" evidence="1">
    <location>
        <begin position="51"/>
        <end position="85"/>
    </location>
</feature>
<reference evidence="3 4" key="2">
    <citation type="submission" date="2019-05" db="EMBL/GenBank/DDBJ databases">
        <authorList>
            <person name="Suflita J.M."/>
            <person name="Marks C.R."/>
        </authorList>
    </citation>
    <scope>NUCLEOTIDE SEQUENCE [LARGE SCALE GENOMIC DNA]</scope>
    <source>
        <strain evidence="3 4">ALDC</strain>
    </source>
</reference>
<keyword evidence="4" id="KW-1185">Reference proteome</keyword>
<gene>
    <name evidence="3" type="ORF">FDQ92_05850</name>
</gene>
<evidence type="ECO:0000259" key="2">
    <source>
        <dbReference type="Pfam" id="PF03811"/>
    </source>
</evidence>
<dbReference type="EMBL" id="CP040098">
    <property type="protein sequence ID" value="QCQ21744.1"/>
    <property type="molecule type" value="Genomic_DNA"/>
</dbReference>
<evidence type="ECO:0000259" key="1">
    <source>
        <dbReference type="Pfam" id="PF01396"/>
    </source>
</evidence>
<dbReference type="GO" id="GO:0003916">
    <property type="term" value="F:DNA topoisomerase activity"/>
    <property type="evidence" value="ECO:0007669"/>
    <property type="project" value="InterPro"/>
</dbReference>
<reference evidence="3 4" key="1">
    <citation type="submission" date="2019-05" db="EMBL/GenBank/DDBJ databases">
        <title>The Complete Genome Sequence of the n-alkane-degrading Desulfoglaeba alkanexedens ALDC reveals multiple alkylsuccinate synthase gene clusters.</title>
        <authorList>
            <person name="Callaghan A.V."/>
            <person name="Davidova I.A."/>
            <person name="Duncan K.E."/>
            <person name="Morris B."/>
            <person name="McInerney M.J."/>
        </authorList>
    </citation>
    <scope>NUCLEOTIDE SEQUENCE [LARGE SCALE GENOMIC DNA]</scope>
    <source>
        <strain evidence="3 4">ALDC</strain>
    </source>
</reference>
<dbReference type="InterPro" id="IPR003220">
    <property type="entry name" value="InsA_N_dom_Znf"/>
</dbReference>
<dbReference type="OrthoDB" id="9783238at2"/>
<dbReference type="SUPFAM" id="SSF144020">
    <property type="entry name" value="FdhE-like"/>
    <property type="match status" value="1"/>
</dbReference>
<name>A0A4P8L211_9BACT</name>
<dbReference type="InterPro" id="IPR029037">
    <property type="entry name" value="DUF1407/YfgJ-like_sf"/>
</dbReference>
<dbReference type="AlphaFoldDB" id="A0A4P8L211"/>
<proteinExistence type="predicted"/>
<evidence type="ECO:0000313" key="3">
    <source>
        <dbReference type="EMBL" id="QCQ21744.1"/>
    </source>
</evidence>
<accession>A0A4P8L211</accession>
<dbReference type="Pfam" id="PF03811">
    <property type="entry name" value="Zn_ribbon_InsA"/>
    <property type="match status" value="1"/>
</dbReference>
<organism evidence="3 4">
    <name type="scientific">Desulfoglaeba alkanexedens ALDC</name>
    <dbReference type="NCBI Taxonomy" id="980445"/>
    <lineage>
        <taxon>Bacteria</taxon>
        <taxon>Pseudomonadati</taxon>
        <taxon>Thermodesulfobacteriota</taxon>
        <taxon>Syntrophobacteria</taxon>
        <taxon>Syntrophobacterales</taxon>
        <taxon>Syntrophobacteraceae</taxon>
        <taxon>Desulfoglaeba</taxon>
    </lineage>
</organism>